<evidence type="ECO:0000313" key="2">
    <source>
        <dbReference type="Proteomes" id="UP000240728"/>
    </source>
</evidence>
<dbReference type="Proteomes" id="UP000240728">
    <property type="component" value="Unassembled WGS sequence"/>
</dbReference>
<dbReference type="Pfam" id="PF09926">
    <property type="entry name" value="DUF2158"/>
    <property type="match status" value="1"/>
</dbReference>
<reference evidence="1 2" key="1">
    <citation type="submission" date="2018-01" db="EMBL/GenBank/DDBJ databases">
        <title>Whole genome sequencing of Histamine producing bacteria.</title>
        <authorList>
            <person name="Butler K."/>
        </authorList>
    </citation>
    <scope>NUCLEOTIDE SEQUENCE [LARGE SCALE GENOMIC DNA]</scope>
    <source>
        <strain evidence="1 2">A1-4</strain>
    </source>
</reference>
<proteinExistence type="predicted"/>
<keyword evidence="2" id="KW-1185">Reference proteome</keyword>
<name>A0AAX0YQQ8_9GAMM</name>
<comment type="caution">
    <text evidence="1">The sequence shown here is derived from an EMBL/GenBank/DDBJ whole genome shotgun (WGS) entry which is preliminary data.</text>
</comment>
<dbReference type="RefSeq" id="WP_045043945.1">
    <property type="nucleotide sequence ID" value="NZ_JZTB01000042.1"/>
</dbReference>
<dbReference type="InterPro" id="IPR019226">
    <property type="entry name" value="DUF2158"/>
</dbReference>
<protein>
    <submittedName>
        <fullName evidence="1">DUF2158 domain-containing protein</fullName>
    </submittedName>
</protein>
<accession>A0AAX0YQQ8</accession>
<gene>
    <name evidence="1" type="ORF">C0W53_21980</name>
</gene>
<sequence length="62" mass="7009">MFNIGDQVQLNSGSPVMTVSAIVENDVSCTWFDNNTQYHSQFIAAMLHEYKEEDLSAVYDFG</sequence>
<dbReference type="EMBL" id="PYOZ01000028">
    <property type="protein sequence ID" value="PSX39061.1"/>
    <property type="molecule type" value="Genomic_DNA"/>
</dbReference>
<organism evidence="1 2">
    <name type="scientific">Photobacterium kishitanii</name>
    <dbReference type="NCBI Taxonomy" id="318456"/>
    <lineage>
        <taxon>Bacteria</taxon>
        <taxon>Pseudomonadati</taxon>
        <taxon>Pseudomonadota</taxon>
        <taxon>Gammaproteobacteria</taxon>
        <taxon>Vibrionales</taxon>
        <taxon>Vibrionaceae</taxon>
        <taxon>Photobacterium</taxon>
    </lineage>
</organism>
<evidence type="ECO:0000313" key="1">
    <source>
        <dbReference type="EMBL" id="PSX39061.1"/>
    </source>
</evidence>
<dbReference type="AlphaFoldDB" id="A0AAX0YQQ8"/>